<comment type="caution">
    <text evidence="3">The sequence shown here is derived from an EMBL/GenBank/DDBJ whole genome shotgun (WGS) entry which is preliminary data.</text>
</comment>
<feature type="transmembrane region" description="Helical" evidence="1">
    <location>
        <begin position="79"/>
        <end position="103"/>
    </location>
</feature>
<proteinExistence type="predicted"/>
<name>A0A9D2JPR1_9FIRM</name>
<evidence type="ECO:0000313" key="4">
    <source>
        <dbReference type="Proteomes" id="UP000824105"/>
    </source>
</evidence>
<reference evidence="3" key="1">
    <citation type="journal article" date="2021" name="PeerJ">
        <title>Extensive microbial diversity within the chicken gut microbiome revealed by metagenomics and culture.</title>
        <authorList>
            <person name="Gilroy R."/>
            <person name="Ravi A."/>
            <person name="Getino M."/>
            <person name="Pursley I."/>
            <person name="Horton D.L."/>
            <person name="Alikhan N.F."/>
            <person name="Baker D."/>
            <person name="Gharbi K."/>
            <person name="Hall N."/>
            <person name="Watson M."/>
            <person name="Adriaenssens E.M."/>
            <person name="Foster-Nyarko E."/>
            <person name="Jarju S."/>
            <person name="Secka A."/>
            <person name="Antonio M."/>
            <person name="Oren A."/>
            <person name="Chaudhuri R.R."/>
            <person name="La Ragione R."/>
            <person name="Hildebrand F."/>
            <person name="Pallen M.J."/>
        </authorList>
    </citation>
    <scope>NUCLEOTIDE SEQUENCE</scope>
    <source>
        <strain evidence="3">CHK188-11489</strain>
    </source>
</reference>
<protein>
    <submittedName>
        <fullName evidence="3">Zf-HC2 domain-containing protein</fullName>
    </submittedName>
</protein>
<reference evidence="3" key="2">
    <citation type="submission" date="2021-04" db="EMBL/GenBank/DDBJ databases">
        <authorList>
            <person name="Gilroy R."/>
        </authorList>
    </citation>
    <scope>NUCLEOTIDE SEQUENCE</scope>
    <source>
        <strain evidence="3">CHK188-11489</strain>
    </source>
</reference>
<evidence type="ECO:0000256" key="1">
    <source>
        <dbReference type="SAM" id="Phobius"/>
    </source>
</evidence>
<evidence type="ECO:0000313" key="3">
    <source>
        <dbReference type="EMBL" id="HIZ62706.1"/>
    </source>
</evidence>
<keyword evidence="1" id="KW-1133">Transmembrane helix</keyword>
<sequence length="245" mass="27125">MKLPCYLVRDLLPLYKDQVCEPDTAAAVKEHLEECADCRALWEKMQGIAPEEKELESAKAQEQAAALRRVRRTHRKKRVLTALAAAAVTAAVGCAGLGLYAYAKGNFRDYDADAILGVEYETLSESWRIQGEGIVLHLDPAEYATMYWVGMAETEEGPALVFSVCRSLWDSWAHTQWEGHGPGAPYEVPLYTAAIDGQAALDRLTAVYYLPYSQFEPWEDSGSRTLPEGAELLWQRDDAAAPAAP</sequence>
<dbReference type="InterPro" id="IPR027383">
    <property type="entry name" value="Znf_put"/>
</dbReference>
<feature type="domain" description="Putative zinc-finger" evidence="2">
    <location>
        <begin position="5"/>
        <end position="39"/>
    </location>
</feature>
<gene>
    <name evidence="3" type="ORF">H9724_08075</name>
</gene>
<dbReference type="EMBL" id="DXBF01000063">
    <property type="protein sequence ID" value="HIZ62706.1"/>
    <property type="molecule type" value="Genomic_DNA"/>
</dbReference>
<keyword evidence="1" id="KW-0472">Membrane</keyword>
<accession>A0A9D2JPR1</accession>
<dbReference type="Pfam" id="PF13490">
    <property type="entry name" value="zf-HC2"/>
    <property type="match status" value="1"/>
</dbReference>
<dbReference type="Proteomes" id="UP000824105">
    <property type="component" value="Unassembled WGS sequence"/>
</dbReference>
<organism evidence="3 4">
    <name type="scientific">Candidatus Gemmiger avistercoris</name>
    <dbReference type="NCBI Taxonomy" id="2838606"/>
    <lineage>
        <taxon>Bacteria</taxon>
        <taxon>Bacillati</taxon>
        <taxon>Bacillota</taxon>
        <taxon>Clostridia</taxon>
        <taxon>Eubacteriales</taxon>
        <taxon>Gemmiger</taxon>
    </lineage>
</organism>
<evidence type="ECO:0000259" key="2">
    <source>
        <dbReference type="Pfam" id="PF13490"/>
    </source>
</evidence>
<keyword evidence="1" id="KW-0812">Transmembrane</keyword>
<dbReference type="AlphaFoldDB" id="A0A9D2JPR1"/>